<gene>
    <name evidence="6" type="ORF">SAMN04488692_103102</name>
</gene>
<dbReference type="GO" id="GO:0006935">
    <property type="term" value="P:chemotaxis"/>
    <property type="evidence" value="ECO:0007669"/>
    <property type="project" value="InterPro"/>
</dbReference>
<evidence type="ECO:0000313" key="7">
    <source>
        <dbReference type="Proteomes" id="UP000199476"/>
    </source>
</evidence>
<dbReference type="InterPro" id="IPR004089">
    <property type="entry name" value="MCPsignal_dom"/>
</dbReference>
<dbReference type="EMBL" id="FNGO01000003">
    <property type="protein sequence ID" value="SDL30727.1"/>
    <property type="molecule type" value="Genomic_DNA"/>
</dbReference>
<sequence length="544" mass="61182">MLKAVLLILALLLLISIYRLFRLRKAFRKNAVKLKENMLGDYDFIDEMLDLVERFSASILETKKAAATNRKVVNNMLEKHLRENPGIFGAWVVFEPDKFDGADNSYSQVDHYDETGRFNSYFYRAGGQISVMSLPEIDKEEFYNRPREEKSTVVMDPFIYDELENGEVLMTAIAEPIIEDDEVLGVTGVDIMLQEGTTHLDKELIFKSASDFSPLDFMDRVVTASISSFGEMIHMLGDSADELDRTSRKLSEAYSEVEEAGDEIARAAEDMASDAEEQSSSIQGALKSVDDLKDFTEDNQETVRSVIDVNQQIVGFREDNSEKINELREDSRQNNEAIESLIDQIGSVEEQTSAISDINTQIQEVAEQINLLALNASIEAARAGERGEGFGVVAEEVRELSVETDKFAQDISETIDSLIGEINRVRKEAGRLADASQKQLASTEDVFVAFENLQDLLKEQEKNIEVFGENFSELHRRQEKLTENIEGVSASSQEFAANTEEITASMEEQAGSISRLKDTTEDIVSQARVLESRLARFEDQLKEK</sequence>
<protein>
    <submittedName>
        <fullName evidence="6">Methyl-accepting chemotaxis protein</fullName>
    </submittedName>
</protein>
<accession>A0A1G9IZP4</accession>
<feature type="coiled-coil region" evidence="4">
    <location>
        <begin position="240"/>
        <end position="270"/>
    </location>
</feature>
<dbReference type="PRINTS" id="PR00260">
    <property type="entry name" value="CHEMTRNSDUCR"/>
</dbReference>
<dbReference type="PANTHER" id="PTHR32089:SF112">
    <property type="entry name" value="LYSOZYME-LIKE PROTEIN-RELATED"/>
    <property type="match status" value="1"/>
</dbReference>
<dbReference type="GO" id="GO:0007165">
    <property type="term" value="P:signal transduction"/>
    <property type="evidence" value="ECO:0007669"/>
    <property type="project" value="UniProtKB-KW"/>
</dbReference>
<dbReference type="Pfam" id="PF00015">
    <property type="entry name" value="MCPsignal"/>
    <property type="match status" value="1"/>
</dbReference>
<reference evidence="6 7" key="1">
    <citation type="submission" date="2016-10" db="EMBL/GenBank/DDBJ databases">
        <authorList>
            <person name="de Groot N.N."/>
        </authorList>
    </citation>
    <scope>NUCLEOTIDE SEQUENCE [LARGE SCALE GENOMIC DNA]</scope>
    <source>
        <strain evidence="6 7">SLAS-1</strain>
    </source>
</reference>
<dbReference type="Gene3D" id="1.10.287.950">
    <property type="entry name" value="Methyl-accepting chemotaxis protein"/>
    <property type="match status" value="1"/>
</dbReference>
<dbReference type="RefSeq" id="WP_089758284.1">
    <property type="nucleotide sequence ID" value="NZ_FNGO01000003.1"/>
</dbReference>
<dbReference type="Pfam" id="PF22673">
    <property type="entry name" value="MCP-like_PDC_1"/>
    <property type="match status" value="1"/>
</dbReference>
<keyword evidence="7" id="KW-1185">Reference proteome</keyword>
<dbReference type="AlphaFoldDB" id="A0A1G9IZP4"/>
<dbReference type="GO" id="GO:0004888">
    <property type="term" value="F:transmembrane signaling receptor activity"/>
    <property type="evidence" value="ECO:0007669"/>
    <property type="project" value="InterPro"/>
</dbReference>
<dbReference type="STRING" id="321763.SAMN04488692_103102"/>
<dbReference type="PROSITE" id="PS50111">
    <property type="entry name" value="CHEMOTAXIS_TRANSDUC_2"/>
    <property type="match status" value="1"/>
</dbReference>
<evidence type="ECO:0000256" key="4">
    <source>
        <dbReference type="SAM" id="Coils"/>
    </source>
</evidence>
<dbReference type="Gene3D" id="3.30.450.20">
    <property type="entry name" value="PAS domain"/>
    <property type="match status" value="1"/>
</dbReference>
<comment type="similarity">
    <text evidence="2">Belongs to the methyl-accepting chemotaxis (MCP) protein family.</text>
</comment>
<evidence type="ECO:0000259" key="5">
    <source>
        <dbReference type="PROSITE" id="PS50111"/>
    </source>
</evidence>
<organism evidence="6 7">
    <name type="scientific">Halarsenatibacter silvermanii</name>
    <dbReference type="NCBI Taxonomy" id="321763"/>
    <lineage>
        <taxon>Bacteria</taxon>
        <taxon>Bacillati</taxon>
        <taxon>Bacillota</taxon>
        <taxon>Clostridia</taxon>
        <taxon>Halanaerobiales</taxon>
        <taxon>Halarsenatibacteraceae</taxon>
        <taxon>Halarsenatibacter</taxon>
    </lineage>
</organism>
<evidence type="ECO:0000256" key="1">
    <source>
        <dbReference type="ARBA" id="ARBA00023224"/>
    </source>
</evidence>
<feature type="coiled-coil region" evidence="4">
    <location>
        <begin position="408"/>
        <end position="470"/>
    </location>
</feature>
<evidence type="ECO:0000256" key="3">
    <source>
        <dbReference type="PROSITE-ProRule" id="PRU00284"/>
    </source>
</evidence>
<dbReference type="InterPro" id="IPR004090">
    <property type="entry name" value="Chemotax_Me-accpt_rcpt"/>
</dbReference>
<dbReference type="PANTHER" id="PTHR32089">
    <property type="entry name" value="METHYL-ACCEPTING CHEMOTAXIS PROTEIN MCPB"/>
    <property type="match status" value="1"/>
</dbReference>
<evidence type="ECO:0000313" key="6">
    <source>
        <dbReference type="EMBL" id="SDL30727.1"/>
    </source>
</evidence>
<dbReference type="GO" id="GO:0016020">
    <property type="term" value="C:membrane"/>
    <property type="evidence" value="ECO:0007669"/>
    <property type="project" value="InterPro"/>
</dbReference>
<dbReference type="OrthoDB" id="9762005at2"/>
<keyword evidence="4" id="KW-0175">Coiled coil</keyword>
<dbReference type="SUPFAM" id="SSF58104">
    <property type="entry name" value="Methyl-accepting chemotaxis protein (MCP) signaling domain"/>
    <property type="match status" value="1"/>
</dbReference>
<evidence type="ECO:0000256" key="2">
    <source>
        <dbReference type="ARBA" id="ARBA00029447"/>
    </source>
</evidence>
<keyword evidence="1 3" id="KW-0807">Transducer</keyword>
<dbReference type="Proteomes" id="UP000199476">
    <property type="component" value="Unassembled WGS sequence"/>
</dbReference>
<dbReference type="SMART" id="SM00283">
    <property type="entry name" value="MA"/>
    <property type="match status" value="1"/>
</dbReference>
<dbReference type="CDD" id="cd12913">
    <property type="entry name" value="PDC1_MCP_like"/>
    <property type="match status" value="1"/>
</dbReference>
<feature type="coiled-coil region" evidence="4">
    <location>
        <begin position="324"/>
        <end position="368"/>
    </location>
</feature>
<feature type="domain" description="Methyl-accepting transducer" evidence="5">
    <location>
        <begin position="253"/>
        <end position="510"/>
    </location>
</feature>
<name>A0A1G9IZP4_9FIRM</name>
<proteinExistence type="inferred from homology"/>